<organism evidence="13 14">
    <name type="scientific">Zhongshania aquimaris</name>
    <dbReference type="NCBI Taxonomy" id="2857107"/>
    <lineage>
        <taxon>Bacteria</taxon>
        <taxon>Pseudomonadati</taxon>
        <taxon>Pseudomonadota</taxon>
        <taxon>Gammaproteobacteria</taxon>
        <taxon>Cellvibrionales</taxon>
        <taxon>Spongiibacteraceae</taxon>
        <taxon>Zhongshania</taxon>
    </lineage>
</organism>
<dbReference type="InterPro" id="IPR050584">
    <property type="entry name" value="Cholesterol_7-desaturase"/>
</dbReference>
<comment type="subcellular location">
    <subcellularLocation>
        <location evidence="1">Membrane</location>
    </subcellularLocation>
</comment>
<dbReference type="InterPro" id="IPR045605">
    <property type="entry name" value="KshA-like_C"/>
</dbReference>
<evidence type="ECO:0000256" key="10">
    <source>
        <dbReference type="ARBA" id="ARBA00047853"/>
    </source>
</evidence>
<keyword evidence="5" id="KW-0560">Oxidoreductase</keyword>
<evidence type="ECO:0000256" key="5">
    <source>
        <dbReference type="ARBA" id="ARBA00023002"/>
    </source>
</evidence>
<evidence type="ECO:0000256" key="8">
    <source>
        <dbReference type="ARBA" id="ARBA00025729"/>
    </source>
</evidence>
<evidence type="ECO:0000256" key="3">
    <source>
        <dbReference type="ARBA" id="ARBA00022692"/>
    </source>
</evidence>
<evidence type="ECO:0000256" key="11">
    <source>
        <dbReference type="ARBA" id="ARBA00049548"/>
    </source>
</evidence>
<evidence type="ECO:0000313" key="14">
    <source>
        <dbReference type="Proteomes" id="UP001166291"/>
    </source>
</evidence>
<dbReference type="EMBL" id="JAHWDQ010000002">
    <property type="protein sequence ID" value="MBW2941319.1"/>
    <property type="molecule type" value="Genomic_DNA"/>
</dbReference>
<evidence type="ECO:0000256" key="2">
    <source>
        <dbReference type="ARBA" id="ARBA00004972"/>
    </source>
</evidence>
<proteinExistence type="inferred from homology"/>
<evidence type="ECO:0000256" key="1">
    <source>
        <dbReference type="ARBA" id="ARBA00004370"/>
    </source>
</evidence>
<comment type="catalytic activity">
    <reaction evidence="10">
        <text>cholesterol + NADH + O2 + H(+) = 7-dehydrocholesterol + NAD(+) + 2 H2O</text>
        <dbReference type="Rhea" id="RHEA:51644"/>
        <dbReference type="ChEBI" id="CHEBI:15377"/>
        <dbReference type="ChEBI" id="CHEBI:15378"/>
        <dbReference type="ChEBI" id="CHEBI:15379"/>
        <dbReference type="ChEBI" id="CHEBI:16113"/>
        <dbReference type="ChEBI" id="CHEBI:17759"/>
        <dbReference type="ChEBI" id="CHEBI:57540"/>
        <dbReference type="ChEBI" id="CHEBI:57945"/>
        <dbReference type="EC" id="1.14.19.21"/>
    </reaction>
    <physiologicalReaction direction="left-to-right" evidence="10">
        <dbReference type="Rhea" id="RHEA:51645"/>
    </physiologicalReaction>
</comment>
<dbReference type="PROSITE" id="PS51296">
    <property type="entry name" value="RIESKE"/>
    <property type="match status" value="1"/>
</dbReference>
<dbReference type="EC" id="1.14.19.21" evidence="9"/>
<dbReference type="PANTHER" id="PTHR21266:SF32">
    <property type="entry name" value="CHOLESTEROL 7-DESATURASE NVD"/>
    <property type="match status" value="1"/>
</dbReference>
<dbReference type="Pfam" id="PF00355">
    <property type="entry name" value="Rieske"/>
    <property type="match status" value="1"/>
</dbReference>
<evidence type="ECO:0000256" key="9">
    <source>
        <dbReference type="ARBA" id="ARBA00026095"/>
    </source>
</evidence>
<dbReference type="CDD" id="cd03469">
    <property type="entry name" value="Rieske_RO_Alpha_N"/>
    <property type="match status" value="1"/>
</dbReference>
<keyword evidence="6" id="KW-0472">Membrane</keyword>
<evidence type="ECO:0000256" key="4">
    <source>
        <dbReference type="ARBA" id="ARBA00022989"/>
    </source>
</evidence>
<evidence type="ECO:0000259" key="12">
    <source>
        <dbReference type="PROSITE" id="PS51296"/>
    </source>
</evidence>
<comment type="similarity">
    <text evidence="8">Belongs to the cholesterol 7-desaturase family.</text>
</comment>
<keyword evidence="4" id="KW-1133">Transmembrane helix</keyword>
<dbReference type="Proteomes" id="UP001166291">
    <property type="component" value="Unassembled WGS sequence"/>
</dbReference>
<dbReference type="InterPro" id="IPR017941">
    <property type="entry name" value="Rieske_2Fe-2S"/>
</dbReference>
<comment type="pathway">
    <text evidence="7">Steroid hormone biosynthesis; dafachronic acid biosynthesis.</text>
</comment>
<protein>
    <recommendedName>
        <fullName evidence="9">cholesterol 7-desaturase</fullName>
        <ecNumber evidence="9">1.14.19.21</ecNumber>
    </recommendedName>
</protein>
<gene>
    <name evidence="13" type="ORF">KXJ70_11040</name>
</gene>
<accession>A0ABS6VSL3</accession>
<sequence>MTERFPMPMPYGWFCVGFSNELEKNEVKNIHYFERDMVLFRTASGKLGLTSPVCPHLGAHLGHGGTVQGESIRCPFHHWHYDAEGVITEIPYASRIPPKWEGKPCLKTYPVCEKNGVIWAWYHPNETKPEYDVIELPEAHDPSWTHERRYFWEFNSCPQEIAENGVDVAHFQFVHKMEAVPLGKTEYDGHIRRSLVTGTHMIPDETGEVKEVEISVSVVQNGAGQKWTRFTGVGDYLVQVLVTPVAREKVEVRFAYSYPIHEKGSYLDAVMEYSIATTNGQQGLEGDIPIWHNKFHLVNPVLCDGDGPIMKFRKYFSQFYNFEVTDAVKIV</sequence>
<keyword evidence="3" id="KW-0812">Transmembrane</keyword>
<comment type="caution">
    <text evidence="13">The sequence shown here is derived from an EMBL/GenBank/DDBJ whole genome shotgun (WGS) entry which is preliminary data.</text>
</comment>
<comment type="pathway">
    <text evidence="2">Hormone biosynthesis.</text>
</comment>
<comment type="catalytic activity">
    <reaction evidence="11">
        <text>cholesterol + NADPH + O2 + H(+) = 7-dehydrocholesterol + NADP(+) + 2 H2O</text>
        <dbReference type="Rhea" id="RHEA:45024"/>
        <dbReference type="ChEBI" id="CHEBI:15377"/>
        <dbReference type="ChEBI" id="CHEBI:15378"/>
        <dbReference type="ChEBI" id="CHEBI:15379"/>
        <dbReference type="ChEBI" id="CHEBI:16113"/>
        <dbReference type="ChEBI" id="CHEBI:17759"/>
        <dbReference type="ChEBI" id="CHEBI:57783"/>
        <dbReference type="ChEBI" id="CHEBI:58349"/>
        <dbReference type="EC" id="1.14.19.21"/>
    </reaction>
    <physiologicalReaction direction="left-to-right" evidence="11">
        <dbReference type="Rhea" id="RHEA:45025"/>
    </physiologicalReaction>
</comment>
<feature type="domain" description="Rieske" evidence="12">
    <location>
        <begin position="13"/>
        <end position="120"/>
    </location>
</feature>
<keyword evidence="14" id="KW-1185">Reference proteome</keyword>
<name>A0ABS6VSL3_9GAMM</name>
<reference evidence="13" key="1">
    <citation type="submission" date="2021-07" db="EMBL/GenBank/DDBJ databases">
        <title>Zhongshania sp. CAU 1632 isolated from seawater.</title>
        <authorList>
            <person name="Kim W."/>
        </authorList>
    </citation>
    <scope>NUCLEOTIDE SEQUENCE</scope>
    <source>
        <strain evidence="13">CAU 1632</strain>
    </source>
</reference>
<dbReference type="Pfam" id="PF19298">
    <property type="entry name" value="KshA_C"/>
    <property type="match status" value="1"/>
</dbReference>
<dbReference type="RefSeq" id="WP_219043557.1">
    <property type="nucleotide sequence ID" value="NZ_JAHWDQ010000002.1"/>
</dbReference>
<evidence type="ECO:0000313" key="13">
    <source>
        <dbReference type="EMBL" id="MBW2941319.1"/>
    </source>
</evidence>
<dbReference type="PANTHER" id="PTHR21266">
    <property type="entry name" value="IRON-SULFUR DOMAIN CONTAINING PROTEIN"/>
    <property type="match status" value="1"/>
</dbReference>
<evidence type="ECO:0000256" key="6">
    <source>
        <dbReference type="ARBA" id="ARBA00023136"/>
    </source>
</evidence>
<evidence type="ECO:0000256" key="7">
    <source>
        <dbReference type="ARBA" id="ARBA00025712"/>
    </source>
</evidence>